<gene>
    <name evidence="2" type="ORF">F2Q68_00027141</name>
</gene>
<feature type="region of interest" description="Disordered" evidence="1">
    <location>
        <begin position="1"/>
        <end position="73"/>
    </location>
</feature>
<evidence type="ECO:0000256" key="1">
    <source>
        <dbReference type="SAM" id="MobiDB-lite"/>
    </source>
</evidence>
<accession>A0A8S9IH69</accession>
<dbReference type="AlphaFoldDB" id="A0A8S9IH69"/>
<reference evidence="2" key="1">
    <citation type="submission" date="2019-12" db="EMBL/GenBank/DDBJ databases">
        <title>Genome sequencing and annotation of Brassica cretica.</title>
        <authorList>
            <person name="Studholme D.J."/>
            <person name="Sarris P.F."/>
        </authorList>
    </citation>
    <scope>NUCLEOTIDE SEQUENCE</scope>
    <source>
        <strain evidence="2">PFS-001/15</strain>
        <tissue evidence="2">Leaf</tissue>
    </source>
</reference>
<sequence>MILVTSPPENIRSSGDDDSSSGDDDSRSEDDDSSDDDSSSGGPQPGQDRPAVTRSMANPPRYGTGRDGMDKPV</sequence>
<dbReference type="EMBL" id="QGKW02001911">
    <property type="protein sequence ID" value="KAF2569178.1"/>
    <property type="molecule type" value="Genomic_DNA"/>
</dbReference>
<name>A0A8S9IH69_BRACR</name>
<organism evidence="2 3">
    <name type="scientific">Brassica cretica</name>
    <name type="common">Mustard</name>
    <dbReference type="NCBI Taxonomy" id="69181"/>
    <lineage>
        <taxon>Eukaryota</taxon>
        <taxon>Viridiplantae</taxon>
        <taxon>Streptophyta</taxon>
        <taxon>Embryophyta</taxon>
        <taxon>Tracheophyta</taxon>
        <taxon>Spermatophyta</taxon>
        <taxon>Magnoliopsida</taxon>
        <taxon>eudicotyledons</taxon>
        <taxon>Gunneridae</taxon>
        <taxon>Pentapetalae</taxon>
        <taxon>rosids</taxon>
        <taxon>malvids</taxon>
        <taxon>Brassicales</taxon>
        <taxon>Brassicaceae</taxon>
        <taxon>Brassiceae</taxon>
        <taxon>Brassica</taxon>
    </lineage>
</organism>
<proteinExistence type="predicted"/>
<feature type="compositionally biased region" description="Acidic residues" evidence="1">
    <location>
        <begin position="16"/>
        <end position="38"/>
    </location>
</feature>
<dbReference type="Proteomes" id="UP000712281">
    <property type="component" value="Unassembled WGS sequence"/>
</dbReference>
<evidence type="ECO:0000313" key="3">
    <source>
        <dbReference type="Proteomes" id="UP000712281"/>
    </source>
</evidence>
<protein>
    <submittedName>
        <fullName evidence="2">Uncharacterized protein</fullName>
    </submittedName>
</protein>
<evidence type="ECO:0000313" key="2">
    <source>
        <dbReference type="EMBL" id="KAF2569178.1"/>
    </source>
</evidence>
<comment type="caution">
    <text evidence="2">The sequence shown here is derived from an EMBL/GenBank/DDBJ whole genome shotgun (WGS) entry which is preliminary data.</text>
</comment>